<dbReference type="Proteomes" id="UP000054735">
    <property type="component" value="Unassembled WGS sequence"/>
</dbReference>
<name>A0A378IBJ2_9GAMM</name>
<keyword evidence="3" id="KW-1185">Reference proteome</keyword>
<dbReference type="Proteomes" id="UP000255066">
    <property type="component" value="Unassembled WGS sequence"/>
</dbReference>
<accession>A0A378IBJ2</accession>
<dbReference type="EMBL" id="LNXT01000015">
    <property type="protein sequence ID" value="KTC72539.1"/>
    <property type="molecule type" value="Genomic_DNA"/>
</dbReference>
<dbReference type="AlphaFoldDB" id="A0A378IBJ2"/>
<evidence type="ECO:0000313" key="2">
    <source>
        <dbReference type="EMBL" id="STX32152.1"/>
    </source>
</evidence>
<reference evidence="2 4" key="2">
    <citation type="submission" date="2018-06" db="EMBL/GenBank/DDBJ databases">
        <authorList>
            <consortium name="Pathogen Informatics"/>
            <person name="Doyle S."/>
        </authorList>
    </citation>
    <scope>NUCLEOTIDE SEQUENCE [LARGE SCALE GENOMIC DNA]</scope>
    <source>
        <strain evidence="2 4">NCTC12437</strain>
    </source>
</reference>
<dbReference type="RefSeq" id="WP_058523386.1">
    <property type="nucleotide sequence ID" value="NZ_CAAAHV010000046.1"/>
</dbReference>
<proteinExistence type="predicted"/>
<evidence type="ECO:0000313" key="1">
    <source>
        <dbReference type="EMBL" id="KTC72539.1"/>
    </source>
</evidence>
<gene>
    <name evidence="1" type="ORF">Lbir_1314</name>
    <name evidence="2" type="ORF">NCTC12437_01931</name>
</gene>
<protein>
    <submittedName>
        <fullName evidence="2">Uncharacterized protein</fullName>
    </submittedName>
</protein>
<evidence type="ECO:0000313" key="3">
    <source>
        <dbReference type="Proteomes" id="UP000054735"/>
    </source>
</evidence>
<organism evidence="2 4">
    <name type="scientific">Legionella birminghamensis</name>
    <dbReference type="NCBI Taxonomy" id="28083"/>
    <lineage>
        <taxon>Bacteria</taxon>
        <taxon>Pseudomonadati</taxon>
        <taxon>Pseudomonadota</taxon>
        <taxon>Gammaproteobacteria</taxon>
        <taxon>Legionellales</taxon>
        <taxon>Legionellaceae</taxon>
        <taxon>Legionella</taxon>
    </lineage>
</organism>
<dbReference type="EMBL" id="UGNW01000001">
    <property type="protein sequence ID" value="STX32152.1"/>
    <property type="molecule type" value="Genomic_DNA"/>
</dbReference>
<reference evidence="1 3" key="1">
    <citation type="submission" date="2015-11" db="EMBL/GenBank/DDBJ databases">
        <title>Genomic analysis of 38 Legionella species identifies large and diverse effector repertoires.</title>
        <authorList>
            <person name="Burstein D."/>
            <person name="Amaro F."/>
            <person name="Zusman T."/>
            <person name="Lifshitz Z."/>
            <person name="Cohen O."/>
            <person name="Gilbert J.A."/>
            <person name="Pupko T."/>
            <person name="Shuman H.A."/>
            <person name="Segal G."/>
        </authorList>
    </citation>
    <scope>NUCLEOTIDE SEQUENCE [LARGE SCALE GENOMIC DNA]</scope>
    <source>
        <strain evidence="1 3">CDC#1407-AL-14</strain>
    </source>
</reference>
<evidence type="ECO:0000313" key="4">
    <source>
        <dbReference type="Proteomes" id="UP000255066"/>
    </source>
</evidence>
<sequence length="272" mass="29494">MNDAILNDINLLLYGYKQLSWLTRWSFPNELAIALDAFDANNPTAQQAAKVYGAYLNSTGAFTRGLVSSIAKLSVFSSKREIKDQNMVPMTDSNWLMSFEQADTNRQALGQSYKPGDVAHGLAILHNAGLLTGENNRQVLVRSDRPGNIAPVLNILNNAGLVQLEEAEEPEQLNEAQSTHTASVHAATDLTMWLLASKYLQSDSRPAVSTWNEIGTAIGALSPSADLPAEVIAAANRGMTRLGRTPINLTVDAEKKSAWLKSDSQTSINQPS</sequence>